<evidence type="ECO:0008006" key="4">
    <source>
        <dbReference type="Google" id="ProtNLM"/>
    </source>
</evidence>
<dbReference type="STRING" id="1462996.AWM70_12535"/>
<keyword evidence="3" id="KW-1185">Reference proteome</keyword>
<dbReference type="NCBIfam" id="TIGR03930">
    <property type="entry name" value="WXG100_ESAT6"/>
    <property type="match status" value="1"/>
</dbReference>
<dbReference type="InterPro" id="IPR010310">
    <property type="entry name" value="T7SS_ESAT-6-like"/>
</dbReference>
<name>A0A1B1N1P2_9BACL</name>
<proteinExistence type="predicted"/>
<dbReference type="Proteomes" id="UP000092573">
    <property type="component" value="Chromosome"/>
</dbReference>
<dbReference type="AlphaFoldDB" id="A0A1B1N1P2"/>
<dbReference type="Pfam" id="PF06013">
    <property type="entry name" value="WXG100"/>
    <property type="match status" value="1"/>
</dbReference>
<sequence>MPIRVDVGILESIARQVRSGSRQISDEGRRVNSSVQEMTWKGNAYQRFIADYQTTYTKLNRTVDQMESFADLLERVAEAFRQADLEEDRRRAEQEQREREARARARANVQK</sequence>
<accession>A0A1B1N1P2</accession>
<evidence type="ECO:0000313" key="2">
    <source>
        <dbReference type="EMBL" id="ANS75331.1"/>
    </source>
</evidence>
<reference evidence="2 3" key="1">
    <citation type="submission" date="2016-01" db="EMBL/GenBank/DDBJ databases">
        <title>Complete Genome Sequence of Paenibacillus yonginensis DCY84, a novel Plant Growth-Promoting Bacteria with Elicitation of Induced Systemic Resistance.</title>
        <authorList>
            <person name="Kim Y.J."/>
            <person name="Yang D.C."/>
            <person name="Sukweenadhi J."/>
        </authorList>
    </citation>
    <scope>NUCLEOTIDE SEQUENCE [LARGE SCALE GENOMIC DNA]</scope>
    <source>
        <strain evidence="2 3">DCY84</strain>
    </source>
</reference>
<evidence type="ECO:0000256" key="1">
    <source>
        <dbReference type="SAM" id="MobiDB-lite"/>
    </source>
</evidence>
<dbReference type="Gene3D" id="1.10.287.1060">
    <property type="entry name" value="ESAT-6-like"/>
    <property type="match status" value="1"/>
</dbReference>
<dbReference type="RefSeq" id="WP_068696867.1">
    <property type="nucleotide sequence ID" value="NZ_CP014167.1"/>
</dbReference>
<dbReference type="SUPFAM" id="SSF140453">
    <property type="entry name" value="EsxAB dimer-like"/>
    <property type="match status" value="1"/>
</dbReference>
<dbReference type="InterPro" id="IPR036689">
    <property type="entry name" value="ESAT-6-like_sf"/>
</dbReference>
<feature type="compositionally biased region" description="Basic and acidic residues" evidence="1">
    <location>
        <begin position="86"/>
        <end position="103"/>
    </location>
</feature>
<dbReference type="KEGG" id="pyg:AWM70_12535"/>
<feature type="region of interest" description="Disordered" evidence="1">
    <location>
        <begin position="86"/>
        <end position="111"/>
    </location>
</feature>
<organism evidence="2 3">
    <name type="scientific">Paenibacillus yonginensis</name>
    <dbReference type="NCBI Taxonomy" id="1462996"/>
    <lineage>
        <taxon>Bacteria</taxon>
        <taxon>Bacillati</taxon>
        <taxon>Bacillota</taxon>
        <taxon>Bacilli</taxon>
        <taxon>Bacillales</taxon>
        <taxon>Paenibacillaceae</taxon>
        <taxon>Paenibacillus</taxon>
    </lineage>
</organism>
<protein>
    <recommendedName>
        <fullName evidence="4">WXG100 family type VII secretion target</fullName>
    </recommendedName>
</protein>
<evidence type="ECO:0000313" key="3">
    <source>
        <dbReference type="Proteomes" id="UP000092573"/>
    </source>
</evidence>
<dbReference type="EMBL" id="CP014167">
    <property type="protein sequence ID" value="ANS75331.1"/>
    <property type="molecule type" value="Genomic_DNA"/>
</dbReference>
<dbReference type="OrthoDB" id="2664537at2"/>
<gene>
    <name evidence="2" type="ORF">AWM70_12535</name>
</gene>